<dbReference type="FunFam" id="1.10.730.10:FF:000008">
    <property type="entry name" value="Arginine--tRNA ligase"/>
    <property type="match status" value="1"/>
</dbReference>
<evidence type="ECO:0000256" key="6">
    <source>
        <dbReference type="ARBA" id="ARBA00022741"/>
    </source>
</evidence>
<dbReference type="InterPro" id="IPR008909">
    <property type="entry name" value="DALR_anticod-bd"/>
</dbReference>
<evidence type="ECO:0000313" key="15">
    <source>
        <dbReference type="EMBL" id="PWN56076.1"/>
    </source>
</evidence>
<comment type="caution">
    <text evidence="15">The sequence shown here is derived from an EMBL/GenBank/DDBJ whole genome shotgun (WGS) entry which is preliminary data.</text>
</comment>
<comment type="subcellular location">
    <subcellularLocation>
        <location evidence="1 11">Cytoplasm</location>
    </subcellularLocation>
</comment>
<evidence type="ECO:0000256" key="4">
    <source>
        <dbReference type="ARBA" id="ARBA00022490"/>
    </source>
</evidence>
<dbReference type="CDD" id="cd00671">
    <property type="entry name" value="ArgRS_core"/>
    <property type="match status" value="1"/>
</dbReference>
<dbReference type="GO" id="GO:0005524">
    <property type="term" value="F:ATP binding"/>
    <property type="evidence" value="ECO:0007669"/>
    <property type="project" value="UniProtKB-UniRule"/>
</dbReference>
<dbReference type="Pfam" id="PF05746">
    <property type="entry name" value="DALR_1"/>
    <property type="match status" value="1"/>
</dbReference>
<protein>
    <recommendedName>
        <fullName evidence="11">Arginine--tRNA ligase</fullName>
        <ecNumber evidence="11">6.1.1.19</ecNumber>
    </recommendedName>
    <alternativeName>
        <fullName evidence="11">Arginyl-tRNA synthetase</fullName>
        <shortName evidence="11">ArgRS</shortName>
    </alternativeName>
</protein>
<dbReference type="GO" id="GO:0004814">
    <property type="term" value="F:arginine-tRNA ligase activity"/>
    <property type="evidence" value="ECO:0007669"/>
    <property type="project" value="UniProtKB-UniRule"/>
</dbReference>
<dbReference type="InterPro" id="IPR009080">
    <property type="entry name" value="tRNAsynth_Ia_anticodon-bd"/>
</dbReference>
<dbReference type="SUPFAM" id="SSF55190">
    <property type="entry name" value="Arginyl-tRNA synthetase (ArgRS), N-terminal 'additional' domain"/>
    <property type="match status" value="1"/>
</dbReference>
<dbReference type="PROSITE" id="PS00178">
    <property type="entry name" value="AA_TRNA_LIGASE_I"/>
    <property type="match status" value="1"/>
</dbReference>
<dbReference type="PANTHER" id="PTHR11956">
    <property type="entry name" value="ARGINYL-TRNA SYNTHETASE"/>
    <property type="match status" value="1"/>
</dbReference>
<evidence type="ECO:0000313" key="16">
    <source>
        <dbReference type="Proteomes" id="UP000251800"/>
    </source>
</evidence>
<evidence type="ECO:0000256" key="1">
    <source>
        <dbReference type="ARBA" id="ARBA00004496"/>
    </source>
</evidence>
<evidence type="ECO:0000259" key="13">
    <source>
        <dbReference type="SMART" id="SM00836"/>
    </source>
</evidence>
<dbReference type="Gene3D" id="3.30.1360.70">
    <property type="entry name" value="Arginyl tRNA synthetase N-terminal domain"/>
    <property type="match status" value="1"/>
</dbReference>
<evidence type="ECO:0000256" key="9">
    <source>
        <dbReference type="ARBA" id="ARBA00023146"/>
    </source>
</evidence>
<proteinExistence type="inferred from homology"/>
<dbReference type="InterPro" id="IPR035684">
    <property type="entry name" value="ArgRS_core"/>
</dbReference>
<dbReference type="PANTHER" id="PTHR11956:SF5">
    <property type="entry name" value="ARGININE--TRNA LIGASE, CYTOPLASMIC"/>
    <property type="match status" value="1"/>
</dbReference>
<dbReference type="SMART" id="SM00836">
    <property type="entry name" value="DALR_1"/>
    <property type="match status" value="1"/>
</dbReference>
<evidence type="ECO:0000256" key="10">
    <source>
        <dbReference type="ARBA" id="ARBA00049339"/>
    </source>
</evidence>
<keyword evidence="7 11" id="KW-0067">ATP-binding</keyword>
<dbReference type="EC" id="6.1.1.19" evidence="11"/>
<dbReference type="RefSeq" id="WP_109720292.1">
    <property type="nucleotide sequence ID" value="NZ_QEQK01000007.1"/>
</dbReference>
<dbReference type="OrthoDB" id="9803211at2"/>
<evidence type="ECO:0000256" key="3">
    <source>
        <dbReference type="ARBA" id="ARBA00011245"/>
    </source>
</evidence>
<dbReference type="FunFam" id="3.30.1360.70:FF:000003">
    <property type="entry name" value="Arginine--tRNA ligase"/>
    <property type="match status" value="1"/>
</dbReference>
<dbReference type="FunFam" id="3.40.50.620:FF:000062">
    <property type="entry name" value="Arginine--tRNA ligase"/>
    <property type="match status" value="1"/>
</dbReference>
<dbReference type="GO" id="GO:0005737">
    <property type="term" value="C:cytoplasm"/>
    <property type="evidence" value="ECO:0007669"/>
    <property type="project" value="UniProtKB-SubCell"/>
</dbReference>
<feature type="domain" description="Arginyl tRNA synthetase N-terminal" evidence="14">
    <location>
        <begin position="3"/>
        <end position="91"/>
    </location>
</feature>
<reference evidence="15 16" key="1">
    <citation type="submission" date="2018-05" db="EMBL/GenBank/DDBJ databases">
        <title>Abyssibacter profundi OUC007T gen. nov., sp. nov, a marine bacterium isolated from seawater of the Mariana Trench.</title>
        <authorList>
            <person name="Zhou S."/>
        </authorList>
    </citation>
    <scope>NUCLEOTIDE SEQUENCE [LARGE SCALE GENOMIC DNA]</scope>
    <source>
        <strain evidence="15 16">OUC007</strain>
    </source>
</reference>
<keyword evidence="8 11" id="KW-0648">Protein biosynthesis</keyword>
<dbReference type="InterPro" id="IPR001278">
    <property type="entry name" value="Arg-tRNA-ligase"/>
</dbReference>
<comment type="similarity">
    <text evidence="2 11 12">Belongs to the class-I aminoacyl-tRNA synthetase family.</text>
</comment>
<keyword evidence="16" id="KW-1185">Reference proteome</keyword>
<sequence length="585" mass="63470">MQDQIVELLRAALKQVAAGPFPTLEVPERIGIERTRDASHGDFATNVAMASARSARANPRQIAEAIVAALPNDPQVEKVEIAGPGFINFFLTRDAATAVVGRVLDAGDRYGHAAEPSGRKVMVEFVSANPNGPLHVGHGRGAALGDCIANLLAAAGHTVAREYYVNDAGRQMDILAASIWVRYLEQQDQAMPFPTGGYQGAYVRDIASGLITNHGDRFLHPAAEVQADLGHDAPAGDKDAYVDALIAKMKALLGDDFALVHAAGLDSQLSDIREDLEGFGIVYDRWFSEASLVTDGAVEHALERLRASGHTIERDGALWLKSSEMGDEKDRVLVRANGAYTYFATDIAYHLNKLERGFDTLVNVWGADHHGYIARMRAAIEALTGSDDALVVRLSQFVSLFRAGEKVGMSTRAGEFVTLRELRDEVGRDAARFFYVMRSSDQPLDFDLALATSQSNDNPVYYIQYAHARICSVLRQATDAGVTVNPQAGRAALGRLTESHETALMGLLATFPERIEQAAAQYAPNIVANALRDVADQFHSYYNAHRFLLDDDAELTQARLTLVLAVQQVLANGLTLLGVTAPETM</sequence>
<dbReference type="Gene3D" id="1.10.730.10">
    <property type="entry name" value="Isoleucyl-tRNA Synthetase, Domain 1"/>
    <property type="match status" value="1"/>
</dbReference>
<organism evidence="15 16">
    <name type="scientific">Abyssibacter profundi</name>
    <dbReference type="NCBI Taxonomy" id="2182787"/>
    <lineage>
        <taxon>Bacteria</taxon>
        <taxon>Pseudomonadati</taxon>
        <taxon>Pseudomonadota</taxon>
        <taxon>Gammaproteobacteria</taxon>
        <taxon>Chromatiales</taxon>
        <taxon>Oceanococcaceae</taxon>
        <taxon>Abyssibacter</taxon>
    </lineage>
</organism>
<dbReference type="SMART" id="SM01016">
    <property type="entry name" value="Arg_tRNA_synt_N"/>
    <property type="match status" value="1"/>
</dbReference>
<dbReference type="InterPro" id="IPR036695">
    <property type="entry name" value="Arg-tRNA-synth_N_sf"/>
</dbReference>
<feature type="domain" description="DALR anticodon binding" evidence="13">
    <location>
        <begin position="463"/>
        <end position="585"/>
    </location>
</feature>
<dbReference type="Pfam" id="PF00750">
    <property type="entry name" value="tRNA-synt_1d"/>
    <property type="match status" value="2"/>
</dbReference>
<feature type="short sequence motif" description="'HIGH' region" evidence="11">
    <location>
        <begin position="128"/>
        <end position="138"/>
    </location>
</feature>
<keyword evidence="9 11" id="KW-0030">Aminoacyl-tRNA synthetase</keyword>
<dbReference type="HAMAP" id="MF_00123">
    <property type="entry name" value="Arg_tRNA_synth"/>
    <property type="match status" value="1"/>
</dbReference>
<dbReference type="InterPro" id="IPR014729">
    <property type="entry name" value="Rossmann-like_a/b/a_fold"/>
</dbReference>
<dbReference type="EMBL" id="QEQK01000007">
    <property type="protein sequence ID" value="PWN56076.1"/>
    <property type="molecule type" value="Genomic_DNA"/>
</dbReference>
<evidence type="ECO:0000256" key="5">
    <source>
        <dbReference type="ARBA" id="ARBA00022598"/>
    </source>
</evidence>
<dbReference type="SUPFAM" id="SSF52374">
    <property type="entry name" value="Nucleotidylyl transferase"/>
    <property type="match status" value="1"/>
</dbReference>
<dbReference type="GO" id="GO:0006420">
    <property type="term" value="P:arginyl-tRNA aminoacylation"/>
    <property type="evidence" value="ECO:0007669"/>
    <property type="project" value="UniProtKB-UniRule"/>
</dbReference>
<evidence type="ECO:0000256" key="11">
    <source>
        <dbReference type="HAMAP-Rule" id="MF_00123"/>
    </source>
</evidence>
<dbReference type="PRINTS" id="PR01038">
    <property type="entry name" value="TRNASYNTHARG"/>
</dbReference>
<dbReference type="InterPro" id="IPR005148">
    <property type="entry name" value="Arg-tRNA-synth_N"/>
</dbReference>
<dbReference type="AlphaFoldDB" id="A0A363UKX0"/>
<dbReference type="Proteomes" id="UP000251800">
    <property type="component" value="Unassembled WGS sequence"/>
</dbReference>
<gene>
    <name evidence="11" type="primary">argS</name>
    <name evidence="15" type="ORF">DEH80_09710</name>
</gene>
<evidence type="ECO:0000256" key="2">
    <source>
        <dbReference type="ARBA" id="ARBA00005594"/>
    </source>
</evidence>
<dbReference type="Gene3D" id="3.40.50.620">
    <property type="entry name" value="HUPs"/>
    <property type="match status" value="1"/>
</dbReference>
<dbReference type="SUPFAM" id="SSF47323">
    <property type="entry name" value="Anticodon-binding domain of a subclass of class I aminoacyl-tRNA synthetases"/>
    <property type="match status" value="1"/>
</dbReference>
<name>A0A363UKX0_9GAMM</name>
<dbReference type="InterPro" id="IPR001412">
    <property type="entry name" value="aa-tRNA-synth_I_CS"/>
</dbReference>
<dbReference type="Pfam" id="PF03485">
    <property type="entry name" value="Arg_tRNA_synt_N"/>
    <property type="match status" value="1"/>
</dbReference>
<accession>A0A363UKX0</accession>
<evidence type="ECO:0000256" key="7">
    <source>
        <dbReference type="ARBA" id="ARBA00022840"/>
    </source>
</evidence>
<evidence type="ECO:0000256" key="12">
    <source>
        <dbReference type="RuleBase" id="RU363038"/>
    </source>
</evidence>
<keyword evidence="4 11" id="KW-0963">Cytoplasm</keyword>
<evidence type="ECO:0000256" key="8">
    <source>
        <dbReference type="ARBA" id="ARBA00022917"/>
    </source>
</evidence>
<keyword evidence="6 11" id="KW-0547">Nucleotide-binding</keyword>
<dbReference type="NCBIfam" id="TIGR00456">
    <property type="entry name" value="argS"/>
    <property type="match status" value="1"/>
</dbReference>
<keyword evidence="5 11" id="KW-0436">Ligase</keyword>
<comment type="subunit">
    <text evidence="3 11">Monomer.</text>
</comment>
<comment type="catalytic activity">
    <reaction evidence="10 11">
        <text>tRNA(Arg) + L-arginine + ATP = L-arginyl-tRNA(Arg) + AMP + diphosphate</text>
        <dbReference type="Rhea" id="RHEA:20301"/>
        <dbReference type="Rhea" id="RHEA-COMP:9658"/>
        <dbReference type="Rhea" id="RHEA-COMP:9673"/>
        <dbReference type="ChEBI" id="CHEBI:30616"/>
        <dbReference type="ChEBI" id="CHEBI:32682"/>
        <dbReference type="ChEBI" id="CHEBI:33019"/>
        <dbReference type="ChEBI" id="CHEBI:78442"/>
        <dbReference type="ChEBI" id="CHEBI:78513"/>
        <dbReference type="ChEBI" id="CHEBI:456215"/>
        <dbReference type="EC" id="6.1.1.19"/>
    </reaction>
</comment>
<evidence type="ECO:0000259" key="14">
    <source>
        <dbReference type="SMART" id="SM01016"/>
    </source>
</evidence>